<evidence type="ECO:0000313" key="2">
    <source>
        <dbReference type="EMBL" id="CBY24980.1"/>
    </source>
</evidence>
<dbReference type="AlphaFoldDB" id="E4XKR4"/>
<feature type="compositionally biased region" description="Low complexity" evidence="1">
    <location>
        <begin position="64"/>
        <end position="79"/>
    </location>
</feature>
<dbReference type="InParanoid" id="E4XKR4"/>
<accession>E4XKR4</accession>
<feature type="compositionally biased region" description="Basic and acidic residues" evidence="1">
    <location>
        <begin position="82"/>
        <end position="93"/>
    </location>
</feature>
<protein>
    <submittedName>
        <fullName evidence="2">Uncharacterized protein</fullName>
    </submittedName>
</protein>
<dbReference type="EMBL" id="FN653066">
    <property type="protein sequence ID" value="CBY24980.1"/>
    <property type="molecule type" value="Genomic_DNA"/>
</dbReference>
<evidence type="ECO:0000256" key="1">
    <source>
        <dbReference type="SAM" id="MobiDB-lite"/>
    </source>
</evidence>
<evidence type="ECO:0000313" key="3">
    <source>
        <dbReference type="Proteomes" id="UP000001307"/>
    </source>
</evidence>
<reference evidence="2" key="1">
    <citation type="journal article" date="2010" name="Science">
        <title>Plasticity of animal genome architecture unmasked by rapid evolution of a pelagic tunicate.</title>
        <authorList>
            <person name="Denoeud F."/>
            <person name="Henriet S."/>
            <person name="Mungpakdee S."/>
            <person name="Aury J.M."/>
            <person name="Da Silva C."/>
            <person name="Brinkmann H."/>
            <person name="Mikhaleva J."/>
            <person name="Olsen L.C."/>
            <person name="Jubin C."/>
            <person name="Canestro C."/>
            <person name="Bouquet J.M."/>
            <person name="Danks G."/>
            <person name="Poulain J."/>
            <person name="Campsteijn C."/>
            <person name="Adamski M."/>
            <person name="Cross I."/>
            <person name="Yadetie F."/>
            <person name="Muffato M."/>
            <person name="Louis A."/>
            <person name="Butcher S."/>
            <person name="Tsagkogeorga G."/>
            <person name="Konrad A."/>
            <person name="Singh S."/>
            <person name="Jensen M.F."/>
            <person name="Cong E.H."/>
            <person name="Eikeseth-Otteraa H."/>
            <person name="Noel B."/>
            <person name="Anthouard V."/>
            <person name="Porcel B.M."/>
            <person name="Kachouri-Lafond R."/>
            <person name="Nishino A."/>
            <person name="Ugolini M."/>
            <person name="Chourrout P."/>
            <person name="Nishida H."/>
            <person name="Aasland R."/>
            <person name="Huzurbazar S."/>
            <person name="Westhof E."/>
            <person name="Delsuc F."/>
            <person name="Lehrach H."/>
            <person name="Reinhardt R."/>
            <person name="Weissenbach J."/>
            <person name="Roy S.W."/>
            <person name="Artiguenave F."/>
            <person name="Postlethwait J.H."/>
            <person name="Manak J.R."/>
            <person name="Thompson E.M."/>
            <person name="Jaillon O."/>
            <person name="Du Pasquier L."/>
            <person name="Boudinot P."/>
            <person name="Liberles D.A."/>
            <person name="Volff J.N."/>
            <person name="Philippe H."/>
            <person name="Lenhard B."/>
            <person name="Roest Crollius H."/>
            <person name="Wincker P."/>
            <person name="Chourrout D."/>
        </authorList>
    </citation>
    <scope>NUCLEOTIDE SEQUENCE [LARGE SCALE GENOMIC DNA]</scope>
</reference>
<feature type="region of interest" description="Disordered" evidence="1">
    <location>
        <begin position="152"/>
        <end position="177"/>
    </location>
</feature>
<feature type="region of interest" description="Disordered" evidence="1">
    <location>
        <begin position="1"/>
        <end position="126"/>
    </location>
</feature>
<organism evidence="2">
    <name type="scientific">Oikopleura dioica</name>
    <name type="common">Tunicate</name>
    <dbReference type="NCBI Taxonomy" id="34765"/>
    <lineage>
        <taxon>Eukaryota</taxon>
        <taxon>Metazoa</taxon>
        <taxon>Chordata</taxon>
        <taxon>Tunicata</taxon>
        <taxon>Appendicularia</taxon>
        <taxon>Copelata</taxon>
        <taxon>Oikopleuridae</taxon>
        <taxon>Oikopleura</taxon>
    </lineage>
</organism>
<proteinExistence type="predicted"/>
<feature type="compositionally biased region" description="Polar residues" evidence="1">
    <location>
        <begin position="103"/>
        <end position="115"/>
    </location>
</feature>
<name>E4XKR4_OIKDI</name>
<gene>
    <name evidence="2" type="ORF">GSOID_T00014280001</name>
</gene>
<keyword evidence="3" id="KW-1185">Reference proteome</keyword>
<dbReference type="Proteomes" id="UP000001307">
    <property type="component" value="Unassembled WGS sequence"/>
</dbReference>
<sequence length="325" mass="37786">MNEYGGNWEHNQFNTGQLSNHQENQRQRQQNDFGEKSFNNSGGGMSREGSFIQEPPKQPYDFHQQGMQQQAGYMQPGQGFRQNERASSPRDHGQFGYNAAPYRQNQNIPQHNQVQPDPRQNWKSDKGQQLPIDHILSNDQILEAIMNENRELKKQSRSNTSFTGGFANQEEQRLRSEVSRLQRENLELQQRAASTAAPSYPPASMQNTAFFEKEIQRMKQEKKKVEDEKRVIEEEKRKLETEISSLRTGQYGKQMPNFSGGPQSNKLQEELENMKVTNKLLMEDNQVINDRLQSMEAEKKKVEAKLQSENEDLKREIANLRRNLN</sequence>
<dbReference type="OrthoDB" id="10644983at2759"/>
<feature type="compositionally biased region" description="Polar residues" evidence="1">
    <location>
        <begin position="9"/>
        <end position="21"/>
    </location>
</feature>